<name>A0A8B6H0J3_MYTGA</name>
<gene>
    <name evidence="3" type="ORF">MGAL_10B083541</name>
</gene>
<evidence type="ECO:0000313" key="4">
    <source>
        <dbReference type="Proteomes" id="UP000596742"/>
    </source>
</evidence>
<proteinExistence type="predicted"/>
<dbReference type="Proteomes" id="UP000596742">
    <property type="component" value="Unassembled WGS sequence"/>
</dbReference>
<feature type="compositionally biased region" description="Acidic residues" evidence="1">
    <location>
        <begin position="417"/>
        <end position="426"/>
    </location>
</feature>
<feature type="chain" id="PRO_5032338170" evidence="2">
    <location>
        <begin position="19"/>
        <end position="1259"/>
    </location>
</feature>
<keyword evidence="2" id="KW-0732">Signal</keyword>
<accession>A0A8B6H0J3</accession>
<keyword evidence="4" id="KW-1185">Reference proteome</keyword>
<feature type="region of interest" description="Disordered" evidence="1">
    <location>
        <begin position="779"/>
        <end position="808"/>
    </location>
</feature>
<feature type="signal peptide" evidence="2">
    <location>
        <begin position="1"/>
        <end position="18"/>
    </location>
</feature>
<feature type="region of interest" description="Disordered" evidence="1">
    <location>
        <begin position="26"/>
        <end position="72"/>
    </location>
</feature>
<sequence length="1259" mass="143729">MKFVGVIFVLCFIGGLEGFKSRGMKSYPGKGGRASEDYPSPMEERNEDVELSVTGRSEQTSGSSEEEFGSMEDEAKCVKPDFYKLLSVFRGFPKTESREMNGYESDLYEPLLDQFWDTKDKVGVDKALDIFMKDFSRSLFVERYHCKGTQLNQIVISILKSKSNRFMPEELKSFKSAIDKIKPISNDGKNASKDLLDMKNPKTKVEDIVIDAFMVVYAILHENAAFGMESQEFSDVACYLRFVRQNLRREAEADVTTLEQIKQLFAEWSTQDYPSVFQCTEPRRVVEIYRENWQGINLPENENKVFQLVSQSLKKFLPKFRKSLQTLYDTLHITLSRTIQKFVVKVFNELKPFHEAQSGDEMVEFFQKSLSSDTSELQFAEKLVQSLDIFRTSPMEVMDEDVERSFTGRSEQTSGSSEEESGSLEVEDECIKPDFYKLLSVFRGFPKTDSREINGYEAYLYEPLLDQFWDTKDSIGVDKALNIFMRDLSRSVFIDRYHCKGTQLNQILISILKKKSHGLFLEGMKSITDAFEQMHPKSNTRRSSYKDMENTKTYNHALIPKVYTVLFDMLHMTLTGHLETGELGDVACYLRFVRENLKSEAEAEVTPLEQIKQLFAEWSTQDFSYVFQCTDPRRVVEVYKENWEMVILPEDENELFQLVSGALKKIIPRDRKTLHSVLTRTIQKFVVRVLKELKPFYDAQSVDEMVEFFQKSLSADQLQFAEQLVQSLDLFGSDDMSSEITTEFTPTTPNVYKSTTPNVYKSTTPNVYKSTTPNVYKSFRREIGGKTSTPSPTSGGSESNEDDYGSGEDKDKCIKPAFYKLLSFFRKFPKTENKEMIGYDAATYEPLLDKFWKKKEKAGLDKAIRIFMGDFSKTLLADRYQCKGTQLNQMMIDVLRNTTTNFMAGAWNEIQTVIDQLGSTISVPKPSIKGKRSERVGKNDMKDPKSRLGKIVGKVFWVLQQTLREDVAYHLEKTELYDVACFLEFVRGEVRSEVETGASLAQVKNQLSKWSTQYFPDVFECTDPRRIVNIYGKEWREVNLPENENKLFQHFSEVMKKIIPRLGKGRHSATAVMDDLHITLTRTTHKFAMKVITQLKPFLDARSTSEMLVFFTKFLTPEKLQFAERLIRSLDIFDQKPTMGPTAAPTLAPTAAPTMAPTAAPTMAPTAAPTMAPTEAPTMAPTAAPTAAPTLAPTEAPTTAPTEAPTKAPIVATTIPPTLAPTEDTTTAPSETRKRHNYQRRLMLQNIKKFLSKKWSRDG</sequence>
<dbReference type="OrthoDB" id="10467608at2759"/>
<evidence type="ECO:0000313" key="3">
    <source>
        <dbReference type="EMBL" id="VDI71957.1"/>
    </source>
</evidence>
<comment type="caution">
    <text evidence="3">The sequence shown here is derived from an EMBL/GenBank/DDBJ whole genome shotgun (WGS) entry which is preliminary data.</text>
</comment>
<reference evidence="3" key="1">
    <citation type="submission" date="2018-11" db="EMBL/GenBank/DDBJ databases">
        <authorList>
            <person name="Alioto T."/>
            <person name="Alioto T."/>
        </authorList>
    </citation>
    <scope>NUCLEOTIDE SEQUENCE</scope>
</reference>
<feature type="compositionally biased region" description="Low complexity" evidence="1">
    <location>
        <begin position="785"/>
        <end position="797"/>
    </location>
</feature>
<evidence type="ECO:0000256" key="1">
    <source>
        <dbReference type="SAM" id="MobiDB-lite"/>
    </source>
</evidence>
<organism evidence="3 4">
    <name type="scientific">Mytilus galloprovincialis</name>
    <name type="common">Mediterranean mussel</name>
    <dbReference type="NCBI Taxonomy" id="29158"/>
    <lineage>
        <taxon>Eukaryota</taxon>
        <taxon>Metazoa</taxon>
        <taxon>Spiralia</taxon>
        <taxon>Lophotrochozoa</taxon>
        <taxon>Mollusca</taxon>
        <taxon>Bivalvia</taxon>
        <taxon>Autobranchia</taxon>
        <taxon>Pteriomorphia</taxon>
        <taxon>Mytilida</taxon>
        <taxon>Mytiloidea</taxon>
        <taxon>Mytilidae</taxon>
        <taxon>Mytilinae</taxon>
        <taxon>Mytilus</taxon>
    </lineage>
</organism>
<feature type="compositionally biased region" description="Low complexity" evidence="1">
    <location>
        <begin position="1137"/>
        <end position="1209"/>
    </location>
</feature>
<dbReference type="EMBL" id="UYJE01009277">
    <property type="protein sequence ID" value="VDI71957.1"/>
    <property type="molecule type" value="Genomic_DNA"/>
</dbReference>
<protein>
    <submittedName>
        <fullName evidence="3">Uncharacterized protein</fullName>
    </submittedName>
</protein>
<feature type="region of interest" description="Disordered" evidence="1">
    <location>
        <begin position="1135"/>
        <end position="1239"/>
    </location>
</feature>
<dbReference type="AlphaFoldDB" id="A0A8B6H0J3"/>
<feature type="region of interest" description="Disordered" evidence="1">
    <location>
        <begin position="399"/>
        <end position="426"/>
    </location>
</feature>
<evidence type="ECO:0000256" key="2">
    <source>
        <dbReference type="SAM" id="SignalP"/>
    </source>
</evidence>